<reference evidence="2" key="1">
    <citation type="journal article" date="2014" name="Front. Microbiol.">
        <title>High frequency of phylogenetically diverse reductive dehalogenase-homologous genes in deep subseafloor sedimentary metagenomes.</title>
        <authorList>
            <person name="Kawai M."/>
            <person name="Futagami T."/>
            <person name="Toyoda A."/>
            <person name="Takaki Y."/>
            <person name="Nishi S."/>
            <person name="Hori S."/>
            <person name="Arai W."/>
            <person name="Tsubouchi T."/>
            <person name="Morono Y."/>
            <person name="Uchiyama I."/>
            <person name="Ito T."/>
            <person name="Fujiyama A."/>
            <person name="Inagaki F."/>
            <person name="Takami H."/>
        </authorList>
    </citation>
    <scope>NUCLEOTIDE SEQUENCE</scope>
    <source>
        <strain evidence="2">Expedition CK06-06</strain>
    </source>
</reference>
<gene>
    <name evidence="2" type="ORF">S06H3_47582</name>
</gene>
<sequence length="52" mass="6208">MSAPLFLTLKKELEKRIREMRVLEEEAKKQRERLIGRLEGPEKLNKIKNSDD</sequence>
<protein>
    <submittedName>
        <fullName evidence="2">Uncharacterized protein</fullName>
    </submittedName>
</protein>
<name>X1MV91_9ZZZZ</name>
<evidence type="ECO:0000313" key="2">
    <source>
        <dbReference type="EMBL" id="GAI35188.1"/>
    </source>
</evidence>
<proteinExistence type="predicted"/>
<dbReference type="EMBL" id="BARV01029896">
    <property type="protein sequence ID" value="GAI35188.1"/>
    <property type="molecule type" value="Genomic_DNA"/>
</dbReference>
<organism evidence="2">
    <name type="scientific">marine sediment metagenome</name>
    <dbReference type="NCBI Taxonomy" id="412755"/>
    <lineage>
        <taxon>unclassified sequences</taxon>
        <taxon>metagenomes</taxon>
        <taxon>ecological metagenomes</taxon>
    </lineage>
</organism>
<evidence type="ECO:0000256" key="1">
    <source>
        <dbReference type="SAM" id="Coils"/>
    </source>
</evidence>
<feature type="coiled-coil region" evidence="1">
    <location>
        <begin position="6"/>
        <end position="33"/>
    </location>
</feature>
<comment type="caution">
    <text evidence="2">The sequence shown here is derived from an EMBL/GenBank/DDBJ whole genome shotgun (WGS) entry which is preliminary data.</text>
</comment>
<dbReference type="AlphaFoldDB" id="X1MV91"/>
<accession>X1MV91</accession>
<keyword evidence="1" id="KW-0175">Coiled coil</keyword>